<evidence type="ECO:0000313" key="2">
    <source>
        <dbReference type="EMBL" id="GAA0663418.1"/>
    </source>
</evidence>
<dbReference type="Proteomes" id="UP001500420">
    <property type="component" value="Unassembled WGS sequence"/>
</dbReference>
<dbReference type="EMBL" id="BAAADV010000001">
    <property type="protein sequence ID" value="GAA0663418.1"/>
    <property type="molecule type" value="Genomic_DNA"/>
</dbReference>
<dbReference type="InterPro" id="IPR006311">
    <property type="entry name" value="TAT_signal"/>
</dbReference>
<proteinExistence type="predicted"/>
<accession>A0AAV3T610</accession>
<dbReference type="PROSITE" id="PS51318">
    <property type="entry name" value="TAT"/>
    <property type="match status" value="1"/>
</dbReference>
<sequence>MSDSDGRFVGRREVLAALGAAALGPALGDVGELSDGPRRSASTAPETSDETTEADPTTPPDAVLRVRTYPRLEHSADRWSGWSIPTLSAHGAVGDALDAVATYAEAERDGLDRVDWQLEAGAGVALQGGTDAWTLAEQFRETVRERGRGEGDVCHLLLWSEPLNYEVGYGLALGYAGDEDAAHAVVNVGATERWDGRGVTKNMAIHEALHPFIDDAATEAVIGDECSHNLGTVRRVGDGVAEVTPLATSYAGRSSPIGETTWPGSGCRDLEAFYRHDGLDGVDRWRHTTELSAGTLEAASLYVERELRER</sequence>
<keyword evidence="3" id="KW-1185">Reference proteome</keyword>
<comment type="caution">
    <text evidence="2">The sequence shown here is derived from an EMBL/GenBank/DDBJ whole genome shotgun (WGS) entry which is preliminary data.</text>
</comment>
<protein>
    <submittedName>
        <fullName evidence="2">Uncharacterized protein</fullName>
    </submittedName>
</protein>
<name>A0AAV3T610_9EURY</name>
<evidence type="ECO:0000313" key="3">
    <source>
        <dbReference type="Proteomes" id="UP001500420"/>
    </source>
</evidence>
<evidence type="ECO:0000256" key="1">
    <source>
        <dbReference type="SAM" id="MobiDB-lite"/>
    </source>
</evidence>
<feature type="region of interest" description="Disordered" evidence="1">
    <location>
        <begin position="26"/>
        <end position="61"/>
    </location>
</feature>
<organism evidence="2 3">
    <name type="scientific">Natronoarchaeum mannanilyticum</name>
    <dbReference type="NCBI Taxonomy" id="926360"/>
    <lineage>
        <taxon>Archaea</taxon>
        <taxon>Methanobacteriati</taxon>
        <taxon>Methanobacteriota</taxon>
        <taxon>Stenosarchaea group</taxon>
        <taxon>Halobacteria</taxon>
        <taxon>Halobacteriales</taxon>
        <taxon>Natronoarchaeaceae</taxon>
    </lineage>
</organism>
<dbReference type="RefSeq" id="WP_343772276.1">
    <property type="nucleotide sequence ID" value="NZ_BAAADV010000001.1"/>
</dbReference>
<dbReference type="AlphaFoldDB" id="A0AAV3T610"/>
<reference evidence="2 3" key="1">
    <citation type="journal article" date="2019" name="Int. J. Syst. Evol. Microbiol.">
        <title>The Global Catalogue of Microorganisms (GCM) 10K type strain sequencing project: providing services to taxonomists for standard genome sequencing and annotation.</title>
        <authorList>
            <consortium name="The Broad Institute Genomics Platform"/>
            <consortium name="The Broad Institute Genome Sequencing Center for Infectious Disease"/>
            <person name="Wu L."/>
            <person name="Ma J."/>
        </authorList>
    </citation>
    <scope>NUCLEOTIDE SEQUENCE [LARGE SCALE GENOMIC DNA]</scope>
    <source>
        <strain evidence="2 3">JCM 16328</strain>
    </source>
</reference>
<gene>
    <name evidence="2" type="ORF">GCM10009020_05080</name>
</gene>